<dbReference type="InterPro" id="IPR052723">
    <property type="entry name" value="Acyl-CoA_thioesterase_PaaI"/>
</dbReference>
<dbReference type="NCBIfam" id="TIGR02286">
    <property type="entry name" value="PaaD"/>
    <property type="match status" value="1"/>
</dbReference>
<keyword evidence="2 4" id="KW-0378">Hydrolase</keyword>
<evidence type="ECO:0000256" key="1">
    <source>
        <dbReference type="ARBA" id="ARBA00008324"/>
    </source>
</evidence>
<organism evidence="4 5">
    <name type="scientific">Jannaschia aquimarina</name>
    <dbReference type="NCBI Taxonomy" id="935700"/>
    <lineage>
        <taxon>Bacteria</taxon>
        <taxon>Pseudomonadati</taxon>
        <taxon>Pseudomonadota</taxon>
        <taxon>Alphaproteobacteria</taxon>
        <taxon>Rhodobacterales</taxon>
        <taxon>Roseobacteraceae</taxon>
        <taxon>Jannaschia</taxon>
    </lineage>
</organism>
<accession>A0A0D1EGN2</accession>
<dbReference type="GO" id="GO:0016289">
    <property type="term" value="F:acyl-CoA hydrolase activity"/>
    <property type="evidence" value="ECO:0007669"/>
    <property type="project" value="TreeGrafter"/>
</dbReference>
<feature type="domain" description="Thioesterase" evidence="3">
    <location>
        <begin position="55"/>
        <end position="128"/>
    </location>
</feature>
<dbReference type="Gene3D" id="3.10.129.10">
    <property type="entry name" value="Hotdog Thioesterase"/>
    <property type="match status" value="1"/>
</dbReference>
<sequence>MVTDSITPAERARRSAQTMWESDAASHWLGMELVEVEEGRAVLSLPVQAHHCNGHGICHGGVTFALADSAFAFACNSRNRVTVAQHNAITYLAPAHKGDVLTAVAVEIALTGRSGICDVRVVDQTGRAIAEFRGNSRAIGGTLFDEEEQ</sequence>
<evidence type="ECO:0000259" key="3">
    <source>
        <dbReference type="Pfam" id="PF03061"/>
    </source>
</evidence>
<dbReference type="EMBL" id="JYFE01000027">
    <property type="protein sequence ID" value="KIT16779.1"/>
    <property type="molecule type" value="Genomic_DNA"/>
</dbReference>
<evidence type="ECO:0000313" key="5">
    <source>
        <dbReference type="Proteomes" id="UP000032232"/>
    </source>
</evidence>
<dbReference type="InterPro" id="IPR006683">
    <property type="entry name" value="Thioestr_dom"/>
</dbReference>
<evidence type="ECO:0000256" key="2">
    <source>
        <dbReference type="ARBA" id="ARBA00022801"/>
    </source>
</evidence>
<reference evidence="4 5" key="1">
    <citation type="submission" date="2015-02" db="EMBL/GenBank/DDBJ databases">
        <title>Genome Sequence of Jannaschia aquimarina DSM28248, a member of the Roseobacter clade.</title>
        <authorList>
            <person name="Voget S."/>
            <person name="Daniel R."/>
        </authorList>
    </citation>
    <scope>NUCLEOTIDE SEQUENCE [LARGE SCALE GENOMIC DNA]</scope>
    <source>
        <strain evidence="4 5">GSW-M26</strain>
    </source>
</reference>
<dbReference type="InterPro" id="IPR029069">
    <property type="entry name" value="HotDog_dom_sf"/>
</dbReference>
<dbReference type="Proteomes" id="UP000032232">
    <property type="component" value="Unassembled WGS sequence"/>
</dbReference>
<gene>
    <name evidence="4" type="primary">paaI</name>
    <name evidence="4" type="ORF">jaqu_15670</name>
</gene>
<proteinExistence type="inferred from homology"/>
<dbReference type="InterPro" id="IPR003736">
    <property type="entry name" value="PAAI_dom"/>
</dbReference>
<dbReference type="InterPro" id="IPR011973">
    <property type="entry name" value="PaaD"/>
</dbReference>
<dbReference type="PANTHER" id="PTHR42856:SF1">
    <property type="entry name" value="ACYL-COENZYME A THIOESTERASE PAAI"/>
    <property type="match status" value="1"/>
</dbReference>
<dbReference type="SUPFAM" id="SSF54637">
    <property type="entry name" value="Thioesterase/thiol ester dehydrase-isomerase"/>
    <property type="match status" value="1"/>
</dbReference>
<dbReference type="PANTHER" id="PTHR42856">
    <property type="entry name" value="ACYL-COENZYME A THIOESTERASE PAAI"/>
    <property type="match status" value="1"/>
</dbReference>
<protein>
    <submittedName>
        <fullName evidence="4">PaaI protein</fullName>
        <ecNumber evidence="4">3.1.2.-</ecNumber>
    </submittedName>
</protein>
<comment type="caution">
    <text evidence="4">The sequence shown here is derived from an EMBL/GenBank/DDBJ whole genome shotgun (WGS) entry which is preliminary data.</text>
</comment>
<evidence type="ECO:0000313" key="4">
    <source>
        <dbReference type="EMBL" id="KIT16779.1"/>
    </source>
</evidence>
<dbReference type="AlphaFoldDB" id="A0A0D1EGN2"/>
<dbReference type="STRING" id="935700.jaqu_15670"/>
<dbReference type="PATRIC" id="fig|935700.4.peg.1623"/>
<comment type="similarity">
    <text evidence="1">Belongs to the thioesterase PaaI family.</text>
</comment>
<dbReference type="CDD" id="cd03443">
    <property type="entry name" value="PaaI_thioesterase"/>
    <property type="match status" value="1"/>
</dbReference>
<dbReference type="Pfam" id="PF03061">
    <property type="entry name" value="4HBT"/>
    <property type="match status" value="1"/>
</dbReference>
<dbReference type="FunFam" id="3.10.129.10:FF:000022">
    <property type="entry name" value="Phenylacetic acid degradation protein"/>
    <property type="match status" value="1"/>
</dbReference>
<dbReference type="NCBIfam" id="TIGR00369">
    <property type="entry name" value="unchar_dom_1"/>
    <property type="match status" value="1"/>
</dbReference>
<keyword evidence="5" id="KW-1185">Reference proteome</keyword>
<name>A0A0D1EGN2_9RHOB</name>
<dbReference type="EC" id="3.1.2.-" evidence="4"/>